<keyword evidence="6" id="KW-0862">Zinc</keyword>
<feature type="disulfide bond" evidence="7">
    <location>
        <begin position="344"/>
        <end position="389"/>
    </location>
</feature>
<feature type="disulfide bond" evidence="7">
    <location>
        <begin position="504"/>
        <end position="515"/>
    </location>
</feature>
<evidence type="ECO:0000313" key="10">
    <source>
        <dbReference type="Ensembl" id="ENSNNAP00000010727.1"/>
    </source>
</evidence>
<name>A0A8C6X8U0_NAJNA</name>
<evidence type="ECO:0000256" key="8">
    <source>
        <dbReference type="SAM" id="SignalP"/>
    </source>
</evidence>
<feature type="disulfide bond" evidence="7">
    <location>
        <begin position="293"/>
        <end position="307"/>
    </location>
</feature>
<accession>A0A8C6X8U0</accession>
<feature type="disulfide bond" evidence="7">
    <location>
        <begin position="306"/>
        <end position="317"/>
    </location>
</feature>
<keyword evidence="5 7" id="KW-1015">Disulfide bond</keyword>
<organism evidence="10 11">
    <name type="scientific">Naja naja</name>
    <name type="common">Indian cobra</name>
    <dbReference type="NCBI Taxonomy" id="35670"/>
    <lineage>
        <taxon>Eukaryota</taxon>
        <taxon>Metazoa</taxon>
        <taxon>Chordata</taxon>
        <taxon>Craniata</taxon>
        <taxon>Vertebrata</taxon>
        <taxon>Euteleostomi</taxon>
        <taxon>Lepidosauria</taxon>
        <taxon>Squamata</taxon>
        <taxon>Bifurcata</taxon>
        <taxon>Unidentata</taxon>
        <taxon>Episquamata</taxon>
        <taxon>Toxicofera</taxon>
        <taxon>Serpentes</taxon>
        <taxon>Colubroidea</taxon>
        <taxon>Elapidae</taxon>
        <taxon>Elapinae</taxon>
        <taxon>Naja</taxon>
    </lineage>
</organism>
<dbReference type="Proteomes" id="UP000694559">
    <property type="component" value="Unplaced"/>
</dbReference>
<dbReference type="PROSITE" id="PS51438">
    <property type="entry name" value="ALBUMIN_2"/>
    <property type="match status" value="3"/>
</dbReference>
<feature type="binding site" evidence="6">
    <location>
        <position position="272"/>
    </location>
    <ligand>
        <name>Ca(2+)</name>
        <dbReference type="ChEBI" id="CHEBI:29108"/>
        <label>1</label>
    </ligand>
</feature>
<keyword evidence="6" id="KW-0479">Metal-binding</keyword>
<evidence type="ECO:0000256" key="3">
    <source>
        <dbReference type="ARBA" id="ARBA00022729"/>
    </source>
</evidence>
<comment type="subcellular location">
    <subcellularLocation>
        <location evidence="1">Secreted</location>
    </subcellularLocation>
</comment>
<dbReference type="PANTHER" id="PTHR11385">
    <property type="entry name" value="SERUM ALBUMIN-RELATED"/>
    <property type="match status" value="1"/>
</dbReference>
<dbReference type="InterPro" id="IPR020858">
    <property type="entry name" value="Serum_albumin-like"/>
</dbReference>
<dbReference type="PROSITE" id="PS00212">
    <property type="entry name" value="ALBUMIN_1"/>
    <property type="match status" value="1"/>
</dbReference>
<dbReference type="GeneTree" id="ENSGT00390000000113"/>
<evidence type="ECO:0000256" key="7">
    <source>
        <dbReference type="PIRSR" id="PIRSR002520-2"/>
    </source>
</evidence>
<sequence>MKWVIFISLLCLVSFAEVKNLPRRYRHVDDQHSTIRLASQISATDFGAITLTLVTQTVPNATLEDLKKLSAEIIELHKKCVASEFSDPPCTKPLGIVFLDVLCHNEEFSNKYGINDCCAKADPDRNECVLSHKTSSTGTISPFVHPTAEEACQAFQNDRDSVLAQYIFELSRRYPTALSVVILESTKTYKKILETCCAEADKDACIHEKATEAKKKFKEIMEEQEYTCYNLKKYGKDKLYALKFIETHEKFVNAKLETITGIAEFVVHIYEEICMGDSVDVLVDRAALSQYVCEHKDAISSNVGHCCEKPLVERPNCLATLANDARSPDLPPPSEEILKETEACTTYTEQRENYKESFLFTLTRNHPELSKLIDLEILHKYEKLLEECCQSEQLVKCLHGGEVVFKLYITSINEVVKSNCDSYKELGDYFFTNEFLVKYSRMMPQAPTSFLIELTEKVGKVAEKCCNLDSNHQVSCALENTDKVMGSICKYHDKHFINDQICHCCNSSFISRWECISNLGPDLSFVPPTFNPKTMDNPEKLCSTSEDTVQKSKKGLLSELVKSKPNISEEELAATILTFREIQKLCCEAENKKECFDKKGQEMVEHLQNGPTTE</sequence>
<feature type="binding site" evidence="6">
    <location>
        <position position="277"/>
    </location>
    <ligand>
        <name>Ca(2+)</name>
        <dbReference type="ChEBI" id="CHEBI:29108"/>
        <label>1</label>
    </ligand>
</feature>
<evidence type="ECO:0000256" key="4">
    <source>
        <dbReference type="ARBA" id="ARBA00022737"/>
    </source>
</evidence>
<dbReference type="InterPro" id="IPR000264">
    <property type="entry name" value="ALB/AFP/VDB"/>
</dbReference>
<dbReference type="CDD" id="cd00015">
    <property type="entry name" value="ALBUMIN"/>
    <property type="match status" value="2"/>
</dbReference>
<reference evidence="10" key="1">
    <citation type="submission" date="2025-08" db="UniProtKB">
        <authorList>
            <consortium name="Ensembl"/>
        </authorList>
    </citation>
    <scope>IDENTIFICATION</scope>
</reference>
<dbReference type="InterPro" id="IPR020857">
    <property type="entry name" value="Serum_albumin_CS"/>
</dbReference>
<evidence type="ECO:0000256" key="6">
    <source>
        <dbReference type="PIRSR" id="PIRSR002520-1"/>
    </source>
</evidence>
<protein>
    <recommendedName>
        <fullName evidence="9">Albumin domain-containing protein</fullName>
    </recommendedName>
</protein>
<feature type="disulfide bond" evidence="7">
    <location>
        <begin position="465"/>
        <end position="476"/>
    </location>
</feature>
<dbReference type="Pfam" id="PF00273">
    <property type="entry name" value="Serum_albumin"/>
    <property type="match status" value="3"/>
</dbReference>
<dbReference type="GO" id="GO:0072562">
    <property type="term" value="C:blood microparticle"/>
    <property type="evidence" value="ECO:0007669"/>
    <property type="project" value="TreeGrafter"/>
</dbReference>
<evidence type="ECO:0000259" key="9">
    <source>
        <dbReference type="PROSITE" id="PS51438"/>
    </source>
</evidence>
<feature type="disulfide bond" evidence="7">
    <location>
        <begin position="542"/>
        <end position="587"/>
    </location>
</feature>
<dbReference type="SUPFAM" id="SSF48552">
    <property type="entry name" value="Serum albumin-like"/>
    <property type="match status" value="3"/>
</dbReference>
<feature type="disulfide bond" evidence="7">
    <location>
        <begin position="80"/>
        <end position="90"/>
    </location>
</feature>
<feature type="disulfide bond" evidence="7">
    <location>
        <begin position="489"/>
        <end position="505"/>
    </location>
</feature>
<dbReference type="GO" id="GO:0005737">
    <property type="term" value="C:cytoplasm"/>
    <property type="evidence" value="ECO:0007669"/>
    <property type="project" value="TreeGrafter"/>
</dbReference>
<feature type="disulfide bond" evidence="7">
    <location>
        <begin position="117"/>
        <end position="128"/>
    </location>
</feature>
<feature type="disulfide bond" evidence="7">
    <location>
        <begin position="228"/>
        <end position="274"/>
    </location>
</feature>
<dbReference type="SMART" id="SM00103">
    <property type="entry name" value="ALBUMIN"/>
    <property type="match status" value="3"/>
</dbReference>
<feature type="disulfide bond" evidence="7">
    <location>
        <begin position="196"/>
        <end position="205"/>
    </location>
</feature>
<feature type="signal peptide" evidence="8">
    <location>
        <begin position="1"/>
        <end position="18"/>
    </location>
</feature>
<feature type="domain" description="Albumin" evidence="9">
    <location>
        <begin position="23"/>
        <end position="215"/>
    </location>
</feature>
<reference evidence="10" key="2">
    <citation type="submission" date="2025-09" db="UniProtKB">
        <authorList>
            <consortium name="Ensembl"/>
        </authorList>
    </citation>
    <scope>IDENTIFICATION</scope>
</reference>
<dbReference type="PRINTS" id="PR00802">
    <property type="entry name" value="SERUMALBUMIN"/>
</dbReference>
<feature type="chain" id="PRO_5034469368" description="Albumin domain-containing protein" evidence="8">
    <location>
        <begin position="19"/>
        <end position="614"/>
    </location>
</feature>
<dbReference type="Ensembl" id="ENSNNAT00000011217.1">
    <property type="protein sequence ID" value="ENSNNAP00000010727.1"/>
    <property type="gene ID" value="ENSNNAG00000007157.1"/>
</dbReference>
<dbReference type="InterPro" id="IPR021177">
    <property type="entry name" value="Serum_albumin/AFP/Afamin"/>
</dbReference>
<dbReference type="Gene3D" id="1.10.246.10">
    <property type="match status" value="6"/>
</dbReference>
<proteinExistence type="predicted"/>
<dbReference type="OrthoDB" id="9875082at2759"/>
<evidence type="ECO:0000313" key="11">
    <source>
        <dbReference type="Proteomes" id="UP000694559"/>
    </source>
</evidence>
<dbReference type="InterPro" id="IPR014760">
    <property type="entry name" value="Serum_albumin_N"/>
</dbReference>
<dbReference type="PIRSF" id="PIRSF002520">
    <property type="entry name" value="Serum_albumin_subgroup"/>
    <property type="match status" value="1"/>
</dbReference>
<evidence type="ECO:0000256" key="5">
    <source>
        <dbReference type="ARBA" id="ARBA00023157"/>
    </source>
</evidence>
<dbReference type="GO" id="GO:0046872">
    <property type="term" value="F:metal ion binding"/>
    <property type="evidence" value="ECO:0007669"/>
    <property type="project" value="UniProtKB-KW"/>
</dbReference>
<keyword evidence="6" id="KW-0106">Calcium</keyword>
<keyword evidence="2" id="KW-0964">Secreted</keyword>
<dbReference type="AlphaFoldDB" id="A0A8C6X8U0"/>
<feature type="domain" description="Albumin" evidence="9">
    <location>
        <begin position="216"/>
        <end position="406"/>
    </location>
</feature>
<keyword evidence="11" id="KW-1185">Reference proteome</keyword>
<keyword evidence="3 8" id="KW-0732">Signal</keyword>
<dbReference type="PANTHER" id="PTHR11385:SF14">
    <property type="entry name" value="AFAMIN"/>
    <property type="match status" value="1"/>
</dbReference>
<feature type="binding site" evidence="6">
    <location>
        <position position="277"/>
    </location>
    <ligand>
        <name>Zn(2+)</name>
        <dbReference type="ChEBI" id="CHEBI:29105"/>
    </ligand>
</feature>
<feature type="disulfide bond" evidence="7">
    <location>
        <begin position="152"/>
        <end position="197"/>
    </location>
</feature>
<dbReference type="OMA" id="INDQICH"/>
<feature type="domain" description="Albumin" evidence="9">
    <location>
        <begin position="407"/>
        <end position="605"/>
    </location>
</feature>
<feature type="disulfide bond" evidence="7">
    <location>
        <begin position="388"/>
        <end position="397"/>
    </location>
</feature>
<feature type="disulfide bond" evidence="7">
    <location>
        <begin position="420"/>
        <end position="466"/>
    </location>
</feature>
<evidence type="ECO:0000256" key="2">
    <source>
        <dbReference type="ARBA" id="ARBA00022525"/>
    </source>
</evidence>
<keyword evidence="4" id="KW-0677">Repeat</keyword>
<evidence type="ECO:0000256" key="1">
    <source>
        <dbReference type="ARBA" id="ARBA00004613"/>
    </source>
</evidence>
<feature type="disulfide bond" evidence="7">
    <location>
        <begin position="103"/>
        <end position="118"/>
    </location>
</feature>
<feature type="disulfide bond" evidence="7">
    <location>
        <begin position="586"/>
        <end position="595"/>
    </location>
</feature>